<proteinExistence type="predicted"/>
<evidence type="ECO:0000256" key="1">
    <source>
        <dbReference type="ARBA" id="ARBA00022962"/>
    </source>
</evidence>
<evidence type="ECO:0000313" key="4">
    <source>
        <dbReference type="Proteomes" id="UP000276260"/>
    </source>
</evidence>
<sequence>MCELLGMSANVPTDICFSFKGLRERGGKTGPHKDGWGVAFYQGKGVSTFKDANPSYQSEIARLISDYPIKSTAVVAHIRQANSGGVGLENTHPFTRTLWGRYWTYAHNGQLQGFETLPVGQHYVVGQTDSEHAFCYLLNALEQQFPVAPLDMKLAFDHLASLCPALQQLGVFNLLISDGDYLLAYCSTKLHWITRRAPFGVALLSDMDVDIDFAKETTEKDVVTIIATLPLTCNEQWQEMRSGQAQLFRAGEPQ</sequence>
<reference evidence="3 4" key="1">
    <citation type="submission" date="2018-11" db="EMBL/GenBank/DDBJ databases">
        <title>Draft genome analysis of Rheinheimera mesophila isolated from an industrial waste site.</title>
        <authorList>
            <person name="Yu Q."/>
            <person name="Qi Y."/>
            <person name="Zhang H."/>
            <person name="Lu Y."/>
            <person name="Pu J."/>
        </authorList>
    </citation>
    <scope>NUCLEOTIDE SEQUENCE [LARGE SCALE GENOMIC DNA]</scope>
    <source>
        <strain evidence="3 4">IITR13</strain>
    </source>
</reference>
<dbReference type="OrthoDB" id="321954at2"/>
<evidence type="ECO:0000313" key="3">
    <source>
        <dbReference type="EMBL" id="RRJ19643.1"/>
    </source>
</evidence>
<dbReference type="Pfam" id="PF13230">
    <property type="entry name" value="GATase_4"/>
    <property type="match status" value="1"/>
</dbReference>
<feature type="domain" description="Glutamine amidotransferase type-2" evidence="2">
    <location>
        <begin position="2"/>
        <end position="254"/>
    </location>
</feature>
<dbReference type="Proteomes" id="UP000276260">
    <property type="component" value="Unassembled WGS sequence"/>
</dbReference>
<dbReference type="AlphaFoldDB" id="A0A3P3QH22"/>
<dbReference type="CDD" id="cd01908">
    <property type="entry name" value="YafJ"/>
    <property type="match status" value="1"/>
</dbReference>
<protein>
    <submittedName>
        <fullName evidence="3">Class II glutamine amidotransferase</fullName>
    </submittedName>
</protein>
<gene>
    <name evidence="3" type="ORF">EIK76_14440</name>
</gene>
<dbReference type="InterPro" id="IPR026869">
    <property type="entry name" value="EgtC-like"/>
</dbReference>
<dbReference type="PROSITE" id="PS51278">
    <property type="entry name" value="GATASE_TYPE_2"/>
    <property type="match status" value="1"/>
</dbReference>
<dbReference type="RefSeq" id="WP_046520623.1">
    <property type="nucleotide sequence ID" value="NZ_LAVS01000086.1"/>
</dbReference>
<keyword evidence="1 3" id="KW-0315">Glutamine amidotransferase</keyword>
<comment type="caution">
    <text evidence="3">The sequence shown here is derived from an EMBL/GenBank/DDBJ whole genome shotgun (WGS) entry which is preliminary data.</text>
</comment>
<keyword evidence="4" id="KW-1185">Reference proteome</keyword>
<dbReference type="InterPro" id="IPR029055">
    <property type="entry name" value="Ntn_hydrolases_N"/>
</dbReference>
<accession>A0A3P3QH22</accession>
<organism evidence="3 4">
    <name type="scientific">Rheinheimera mesophila</name>
    <dbReference type="NCBI Taxonomy" id="1547515"/>
    <lineage>
        <taxon>Bacteria</taxon>
        <taxon>Pseudomonadati</taxon>
        <taxon>Pseudomonadota</taxon>
        <taxon>Gammaproteobacteria</taxon>
        <taxon>Chromatiales</taxon>
        <taxon>Chromatiaceae</taxon>
        <taxon>Rheinheimera</taxon>
    </lineage>
</organism>
<evidence type="ECO:0000259" key="2">
    <source>
        <dbReference type="PROSITE" id="PS51278"/>
    </source>
</evidence>
<dbReference type="PANTHER" id="PTHR42824">
    <property type="entry name" value="GLUTAMINE AMIDOTRANSFERASE"/>
    <property type="match status" value="1"/>
</dbReference>
<dbReference type="SUPFAM" id="SSF56235">
    <property type="entry name" value="N-terminal nucleophile aminohydrolases (Ntn hydrolases)"/>
    <property type="match status" value="1"/>
</dbReference>
<dbReference type="Gene3D" id="3.60.20.10">
    <property type="entry name" value="Glutamine Phosphoribosylpyrophosphate, subunit 1, domain 1"/>
    <property type="match status" value="1"/>
</dbReference>
<keyword evidence="3" id="KW-0808">Transferase</keyword>
<dbReference type="EMBL" id="RRCF01000004">
    <property type="protein sequence ID" value="RRJ19643.1"/>
    <property type="molecule type" value="Genomic_DNA"/>
</dbReference>
<dbReference type="PANTHER" id="PTHR42824:SF1">
    <property type="entry name" value="GLUTAMINE AMIDOTRANSFERASE YAFJ-RELATED"/>
    <property type="match status" value="1"/>
</dbReference>
<dbReference type="InterPro" id="IPR017932">
    <property type="entry name" value="GATase_2_dom"/>
</dbReference>
<dbReference type="GO" id="GO:0016740">
    <property type="term" value="F:transferase activity"/>
    <property type="evidence" value="ECO:0007669"/>
    <property type="project" value="UniProtKB-KW"/>
</dbReference>
<name>A0A3P3QH22_9GAMM</name>